<comment type="caution">
    <text evidence="4">The sequence shown here is derived from an EMBL/GenBank/DDBJ whole genome shotgun (WGS) entry which is preliminary data.</text>
</comment>
<evidence type="ECO:0000313" key="5">
    <source>
        <dbReference type="Proteomes" id="UP000186817"/>
    </source>
</evidence>
<dbReference type="PANTHER" id="PTHR24201:SF15">
    <property type="entry name" value="ANKYRIN REPEAT DOMAIN-CONTAINING PROTEIN 66"/>
    <property type="match status" value="1"/>
</dbReference>
<dbReference type="Gene3D" id="1.25.40.20">
    <property type="entry name" value="Ankyrin repeat-containing domain"/>
    <property type="match status" value="2"/>
</dbReference>
<dbReference type="PROSITE" id="PS50297">
    <property type="entry name" value="ANK_REP_REGION"/>
    <property type="match status" value="2"/>
</dbReference>
<organism evidence="4 5">
    <name type="scientific">Symbiodinium microadriaticum</name>
    <name type="common">Dinoflagellate</name>
    <name type="synonym">Zooxanthella microadriatica</name>
    <dbReference type="NCBI Taxonomy" id="2951"/>
    <lineage>
        <taxon>Eukaryota</taxon>
        <taxon>Sar</taxon>
        <taxon>Alveolata</taxon>
        <taxon>Dinophyceae</taxon>
        <taxon>Suessiales</taxon>
        <taxon>Symbiodiniaceae</taxon>
        <taxon>Symbiodinium</taxon>
    </lineage>
</organism>
<protein>
    <submittedName>
        <fullName evidence="4">Ankycorbin</fullName>
    </submittedName>
</protein>
<dbReference type="PANTHER" id="PTHR24201">
    <property type="entry name" value="ANK_REP_REGION DOMAIN-CONTAINING PROTEIN"/>
    <property type="match status" value="1"/>
</dbReference>
<dbReference type="EMBL" id="LSRX01000766">
    <property type="protein sequence ID" value="OLP89332.1"/>
    <property type="molecule type" value="Genomic_DNA"/>
</dbReference>
<accession>A0A1Q9D2D3</accession>
<dbReference type="PROSITE" id="PS50088">
    <property type="entry name" value="ANK_REPEAT"/>
    <property type="match status" value="2"/>
</dbReference>
<dbReference type="InterPro" id="IPR002110">
    <property type="entry name" value="Ankyrin_rpt"/>
</dbReference>
<dbReference type="OrthoDB" id="422371at2759"/>
<feature type="repeat" description="ANK" evidence="3">
    <location>
        <begin position="361"/>
        <end position="393"/>
    </location>
</feature>
<keyword evidence="5" id="KW-1185">Reference proteome</keyword>
<dbReference type="Pfam" id="PF12796">
    <property type="entry name" value="Ank_2"/>
    <property type="match status" value="1"/>
</dbReference>
<dbReference type="SUPFAM" id="SSF48403">
    <property type="entry name" value="Ankyrin repeat"/>
    <property type="match status" value="1"/>
</dbReference>
<sequence>MGHGDKGPPEISLERLRSLPDEERAGCWKSYKNPGKLDQEVVESILYTATGENGETGEEVDFESFCVACRLVSQMQELGTFASIADLPGKPPYFEEAVDTEQTPTGEFDFEGVALGINTGAAEPTSIPTGVVDVDAPIGGRAQPSDPRLVRLEGELVKCRKEVEAYLGEKTACSPPSSKQMTLDPCTSPTQADLFKAVSDGKPDLVNTLIRSRADPTQLDKFGRTALFAAVLNARTLANGPSLDDSRRCIDILLKSGCRCDWVDKDGFDIRKHLQQLLDSVDKHRCNIPKLFLPLDTVHDGVQTCTKTPQEVVALWRTSKPCDIVRLLHEVLSQPKPEEVLTTLEQLRDFAAGAELPDPLTGRSSLHVAALYGHQEAVAILLRHRCDPLKTDILGRTALHVAAARGHVECSRTILRHWFQDGGTRALLAKEDLFGDTPLIAAEKNAQHEVASILEDAETPRLWLLCEEEEDRKDGEDAKEQMLLGKLDEEVGSRVKLTVKETALSTDDP</sequence>
<evidence type="ECO:0000256" key="2">
    <source>
        <dbReference type="ARBA" id="ARBA00023043"/>
    </source>
</evidence>
<feature type="repeat" description="ANK" evidence="3">
    <location>
        <begin position="394"/>
        <end position="417"/>
    </location>
</feature>
<dbReference type="Proteomes" id="UP000186817">
    <property type="component" value="Unassembled WGS sequence"/>
</dbReference>
<proteinExistence type="predicted"/>
<evidence type="ECO:0000256" key="3">
    <source>
        <dbReference type="PROSITE-ProRule" id="PRU00023"/>
    </source>
</evidence>
<keyword evidence="2 3" id="KW-0040">ANK repeat</keyword>
<evidence type="ECO:0000313" key="4">
    <source>
        <dbReference type="EMBL" id="OLP89332.1"/>
    </source>
</evidence>
<reference evidence="4 5" key="1">
    <citation type="submission" date="2016-02" db="EMBL/GenBank/DDBJ databases">
        <title>Genome analysis of coral dinoflagellate symbionts highlights evolutionary adaptations to a symbiotic lifestyle.</title>
        <authorList>
            <person name="Aranda M."/>
            <person name="Li Y."/>
            <person name="Liew Y.J."/>
            <person name="Baumgarten S."/>
            <person name="Simakov O."/>
            <person name="Wilson M."/>
            <person name="Piel J."/>
            <person name="Ashoor H."/>
            <person name="Bougouffa S."/>
            <person name="Bajic V.B."/>
            <person name="Ryu T."/>
            <person name="Ravasi T."/>
            <person name="Bayer T."/>
            <person name="Micklem G."/>
            <person name="Kim H."/>
            <person name="Bhak J."/>
            <person name="Lajeunesse T.C."/>
            <person name="Voolstra C.R."/>
        </authorList>
    </citation>
    <scope>NUCLEOTIDE SEQUENCE [LARGE SCALE GENOMIC DNA]</scope>
    <source>
        <strain evidence="4 5">CCMP2467</strain>
    </source>
</reference>
<evidence type="ECO:0000256" key="1">
    <source>
        <dbReference type="ARBA" id="ARBA00022737"/>
    </source>
</evidence>
<dbReference type="SMART" id="SM00248">
    <property type="entry name" value="ANK"/>
    <property type="match status" value="5"/>
</dbReference>
<gene>
    <name evidence="4" type="primary">Rai14</name>
    <name evidence="4" type="ORF">AK812_SmicGene29222</name>
</gene>
<dbReference type="InterPro" id="IPR036770">
    <property type="entry name" value="Ankyrin_rpt-contain_sf"/>
</dbReference>
<keyword evidence="1" id="KW-0677">Repeat</keyword>
<dbReference type="InterPro" id="IPR050776">
    <property type="entry name" value="Ank_Repeat/CDKN_Inhibitor"/>
</dbReference>
<name>A0A1Q9D2D3_SYMMI</name>
<dbReference type="AlphaFoldDB" id="A0A1Q9D2D3"/>